<dbReference type="EMBL" id="DS469594">
    <property type="protein sequence ID" value="EDO40280.1"/>
    <property type="molecule type" value="Genomic_DNA"/>
</dbReference>
<dbReference type="eggNOG" id="ENOG502QUBV">
    <property type="taxonomic scope" value="Eukaryota"/>
</dbReference>
<dbReference type="OMA" id="IMKSMEG"/>
<feature type="non-terminal residue" evidence="2">
    <location>
        <position position="1"/>
    </location>
</feature>
<dbReference type="PANTHER" id="PTHR36058">
    <property type="entry name" value="NUCLEOPHOSMIN"/>
    <property type="match status" value="1"/>
</dbReference>
<dbReference type="HOGENOM" id="CLU_080030_1_0_1"/>
<dbReference type="OrthoDB" id="202851at2759"/>
<name>A7S7Q9_NEMVE</name>
<sequence length="191" mass="22134">PKKEKFHAVNGEVPHIRCETCQKAVKHLYRRTSEMREKSPRKKVEEDKIIELVEASCNPDKEEGEWISKFDIVKKGDSLQLSEKEVFGRCKQECRTIAKACEETISEVDTDLAEMIWQNKLSLSKLTNKICHSMSKACTKKAQNLKIDKRFDEEFEAMSEDERNADKIMKQMRGVPGMPGMEMYSREDIAK</sequence>
<dbReference type="Proteomes" id="UP000001593">
    <property type="component" value="Unassembled WGS sequence"/>
</dbReference>
<dbReference type="PANTHER" id="PTHR36058:SF1">
    <property type="entry name" value="NUCLEOPHOSMIN"/>
    <property type="match status" value="1"/>
</dbReference>
<dbReference type="AlphaFoldDB" id="A7S7Q9"/>
<organism evidence="2 3">
    <name type="scientific">Nematostella vectensis</name>
    <name type="common">Starlet sea anemone</name>
    <dbReference type="NCBI Taxonomy" id="45351"/>
    <lineage>
        <taxon>Eukaryota</taxon>
        <taxon>Metazoa</taxon>
        <taxon>Cnidaria</taxon>
        <taxon>Anthozoa</taxon>
        <taxon>Hexacorallia</taxon>
        <taxon>Actiniaria</taxon>
        <taxon>Edwardsiidae</taxon>
        <taxon>Nematostella</taxon>
    </lineage>
</organism>
<accession>A7S7Q9</accession>
<keyword evidence="3" id="KW-1185">Reference proteome</keyword>
<gene>
    <name evidence="2" type="ORF">NEMVEDRAFT_v1g108064</name>
</gene>
<evidence type="ECO:0000313" key="3">
    <source>
        <dbReference type="Proteomes" id="UP000001593"/>
    </source>
</evidence>
<dbReference type="InParanoid" id="A7S7Q9"/>
<evidence type="ECO:0008006" key="4">
    <source>
        <dbReference type="Google" id="ProtNLM"/>
    </source>
</evidence>
<reference evidence="2 3" key="1">
    <citation type="journal article" date="2007" name="Science">
        <title>Sea anemone genome reveals ancestral eumetazoan gene repertoire and genomic organization.</title>
        <authorList>
            <person name="Putnam N.H."/>
            <person name="Srivastava M."/>
            <person name="Hellsten U."/>
            <person name="Dirks B."/>
            <person name="Chapman J."/>
            <person name="Salamov A."/>
            <person name="Terry A."/>
            <person name="Shapiro H."/>
            <person name="Lindquist E."/>
            <person name="Kapitonov V.V."/>
            <person name="Jurka J."/>
            <person name="Genikhovich G."/>
            <person name="Grigoriev I.V."/>
            <person name="Lucas S.M."/>
            <person name="Steele R.E."/>
            <person name="Finnerty J.R."/>
            <person name="Technau U."/>
            <person name="Martindale M.Q."/>
            <person name="Rokhsar D.S."/>
        </authorList>
    </citation>
    <scope>NUCLEOTIDE SEQUENCE [LARGE SCALE GENOMIC DNA]</scope>
    <source>
        <strain evidence="3">CH2 X CH6</strain>
    </source>
</reference>
<proteinExistence type="predicted"/>
<protein>
    <recommendedName>
        <fullName evidence="4">Saposin B-type domain-containing protein</fullName>
    </recommendedName>
</protein>
<evidence type="ECO:0000313" key="2">
    <source>
        <dbReference type="EMBL" id="EDO40280.1"/>
    </source>
</evidence>
<evidence type="ECO:0000256" key="1">
    <source>
        <dbReference type="SAM" id="MobiDB-lite"/>
    </source>
</evidence>
<dbReference type="KEGG" id="nve:5511973"/>
<feature type="non-terminal residue" evidence="2">
    <location>
        <position position="191"/>
    </location>
</feature>
<feature type="region of interest" description="Disordered" evidence="1">
    <location>
        <begin position="170"/>
        <end position="191"/>
    </location>
</feature>